<dbReference type="AlphaFoldDB" id="A0A239NGE9"/>
<dbReference type="SUPFAM" id="SSF55469">
    <property type="entry name" value="FMN-dependent nitroreductase-like"/>
    <property type="match status" value="1"/>
</dbReference>
<organism evidence="1 2">
    <name type="scientific">Streptosporangium subroseum</name>
    <dbReference type="NCBI Taxonomy" id="106412"/>
    <lineage>
        <taxon>Bacteria</taxon>
        <taxon>Bacillati</taxon>
        <taxon>Actinomycetota</taxon>
        <taxon>Actinomycetes</taxon>
        <taxon>Streptosporangiales</taxon>
        <taxon>Streptosporangiaceae</taxon>
        <taxon>Streptosporangium</taxon>
    </lineage>
</organism>
<evidence type="ECO:0000313" key="2">
    <source>
        <dbReference type="Proteomes" id="UP000198282"/>
    </source>
</evidence>
<sequence length="78" mass="8602">MNVRATEEITSAVRTAVETAGWAPSVHNTQPWSFVVDGDEIALRADSDRKLRIGDATGRESLISCPTPTARPCWRRYG</sequence>
<evidence type="ECO:0000313" key="1">
    <source>
        <dbReference type="EMBL" id="SNT53860.1"/>
    </source>
</evidence>
<accession>A0A239NGE9</accession>
<dbReference type="RefSeq" id="WP_245878791.1">
    <property type="nucleotide sequence ID" value="NZ_FZOD01000057.1"/>
</dbReference>
<gene>
    <name evidence="1" type="ORF">SAMN05216276_105730</name>
</gene>
<reference evidence="1 2" key="1">
    <citation type="submission" date="2017-06" db="EMBL/GenBank/DDBJ databases">
        <authorList>
            <person name="Kim H.J."/>
            <person name="Triplett B.A."/>
        </authorList>
    </citation>
    <scope>NUCLEOTIDE SEQUENCE [LARGE SCALE GENOMIC DNA]</scope>
    <source>
        <strain evidence="1 2">CGMCC 4.2132</strain>
    </source>
</reference>
<dbReference type="EMBL" id="FZOD01000057">
    <property type="protein sequence ID" value="SNT53860.1"/>
    <property type="molecule type" value="Genomic_DNA"/>
</dbReference>
<dbReference type="Proteomes" id="UP000198282">
    <property type="component" value="Unassembled WGS sequence"/>
</dbReference>
<name>A0A239NGE9_9ACTN</name>
<proteinExistence type="predicted"/>
<dbReference type="Gene3D" id="3.40.109.10">
    <property type="entry name" value="NADH Oxidase"/>
    <property type="match status" value="1"/>
</dbReference>
<dbReference type="GO" id="GO:0016491">
    <property type="term" value="F:oxidoreductase activity"/>
    <property type="evidence" value="ECO:0007669"/>
    <property type="project" value="InterPro"/>
</dbReference>
<protein>
    <submittedName>
        <fullName evidence="1">Nitroreductase family protein</fullName>
    </submittedName>
</protein>
<dbReference type="InterPro" id="IPR000415">
    <property type="entry name" value="Nitroreductase-like"/>
</dbReference>
<keyword evidence="2" id="KW-1185">Reference proteome</keyword>